<keyword evidence="4" id="KW-1185">Reference proteome</keyword>
<name>A0A0G2EC02_PHACM</name>
<comment type="subcellular location">
    <subcellularLocation>
        <location evidence="1">Nucleus</location>
    </subcellularLocation>
</comment>
<dbReference type="Pfam" id="PF11951">
    <property type="entry name" value="Fungal_trans_2"/>
    <property type="match status" value="1"/>
</dbReference>
<gene>
    <name evidence="3" type="ORF">UCRPC4_g04284</name>
</gene>
<dbReference type="InterPro" id="IPR021858">
    <property type="entry name" value="Fun_TF"/>
</dbReference>
<sequence length="593" mass="66844">MSRELVALVDRRDPSDISTDLDDEVSTISPDAPISVTRGPFSVYRATGTMSSPDISAVADQFASTGLLQPDVPVDEDLEAVEHFRPIFEQDSAETLGLLDDVGLSMFNTSPVSSQSLDPYITGFEIAGTNGRDTPRLYFPQYSRLSSPGLTIVPHFKNRAPRDAWFLLSHYRDTIIPILSPLKYSKTSPWKVLHLPGAMNALAEMTMGSRGNHARTAFLYAILATSAFGLLRSSSAGTEHWQELGNLYQTLAQQELKLSLSQETTKSGPKRAKYKEILLATLSMATVSIFSGAKDKTIIYLIDAERFIRLRGLTKSKLSRKVTSHGSGSGSPECDASPLSPRFGISRWDIIPDYAMTTEKDMKTGQEDLHLEIPGRWEPTLYPDIYGIPESFMVLLSQVIRLGNERDVFMTSRAATGPNFRDLDRRAKLLEKHIYDWTPPAQACPEDYDSSVESQLYASNRKIIKWMLLAMHHALLIFFHRRVYDVNTRLLQHEVRMVQRYLQKCMDEDAKRADYTVGIVWPAFVAASEALDFDVQEFFSSWFSTSYRESGMISFENARKAAESIWALRREPENDCLTWPDILRSKRLTVICT</sequence>
<evidence type="ECO:0000313" key="3">
    <source>
        <dbReference type="EMBL" id="KKY20019.1"/>
    </source>
</evidence>
<comment type="caution">
    <text evidence="3">The sequence shown here is derived from an EMBL/GenBank/DDBJ whole genome shotgun (WGS) entry which is preliminary data.</text>
</comment>
<keyword evidence="2" id="KW-0539">Nucleus</keyword>
<reference evidence="3 4" key="1">
    <citation type="submission" date="2015-05" db="EMBL/GenBank/DDBJ databases">
        <title>Distinctive expansion of gene families associated with plant cell wall degradation and secondary metabolism in the genomes of grapevine trunk pathogens.</title>
        <authorList>
            <person name="Lawrence D.P."/>
            <person name="Travadon R."/>
            <person name="Rolshausen P.E."/>
            <person name="Baumgartner K."/>
        </authorList>
    </citation>
    <scope>NUCLEOTIDE SEQUENCE [LARGE SCALE GENOMIC DNA]</scope>
    <source>
        <strain evidence="3">UCRPC4</strain>
    </source>
</reference>
<proteinExistence type="predicted"/>
<accession>A0A0G2EC02</accession>
<dbReference type="EMBL" id="LCWF01000102">
    <property type="protein sequence ID" value="KKY20019.1"/>
    <property type="molecule type" value="Genomic_DNA"/>
</dbReference>
<reference evidence="3 4" key="2">
    <citation type="submission" date="2015-05" db="EMBL/GenBank/DDBJ databases">
        <authorList>
            <person name="Morales-Cruz A."/>
            <person name="Amrine K.C."/>
            <person name="Cantu D."/>
        </authorList>
    </citation>
    <scope>NUCLEOTIDE SEQUENCE [LARGE SCALE GENOMIC DNA]</scope>
    <source>
        <strain evidence="3">UCRPC4</strain>
    </source>
</reference>
<evidence type="ECO:0000256" key="2">
    <source>
        <dbReference type="ARBA" id="ARBA00023242"/>
    </source>
</evidence>
<evidence type="ECO:0000313" key="4">
    <source>
        <dbReference type="Proteomes" id="UP000053317"/>
    </source>
</evidence>
<protein>
    <submittedName>
        <fullName evidence="3">Putative c6 transcription factor</fullName>
    </submittedName>
</protein>
<dbReference type="PANTHER" id="PTHR37534">
    <property type="entry name" value="TRANSCRIPTIONAL ACTIVATOR PROTEIN UGA3"/>
    <property type="match status" value="1"/>
</dbReference>
<dbReference type="PANTHER" id="PTHR37534:SF46">
    <property type="entry name" value="ZN(II)2CYS6 TRANSCRIPTION FACTOR (EUROFUNG)"/>
    <property type="match status" value="1"/>
</dbReference>
<dbReference type="AlphaFoldDB" id="A0A0G2EC02"/>
<organism evidence="3 4">
    <name type="scientific">Phaeomoniella chlamydospora</name>
    <name type="common">Phaeoacremonium chlamydosporum</name>
    <dbReference type="NCBI Taxonomy" id="158046"/>
    <lineage>
        <taxon>Eukaryota</taxon>
        <taxon>Fungi</taxon>
        <taxon>Dikarya</taxon>
        <taxon>Ascomycota</taxon>
        <taxon>Pezizomycotina</taxon>
        <taxon>Eurotiomycetes</taxon>
        <taxon>Chaetothyriomycetidae</taxon>
        <taxon>Phaeomoniellales</taxon>
        <taxon>Phaeomoniellaceae</taxon>
        <taxon>Phaeomoniella</taxon>
    </lineage>
</organism>
<dbReference type="Proteomes" id="UP000053317">
    <property type="component" value="Unassembled WGS sequence"/>
</dbReference>
<dbReference type="OrthoDB" id="3477330at2759"/>
<evidence type="ECO:0000256" key="1">
    <source>
        <dbReference type="ARBA" id="ARBA00004123"/>
    </source>
</evidence>
<dbReference type="GO" id="GO:0005634">
    <property type="term" value="C:nucleus"/>
    <property type="evidence" value="ECO:0007669"/>
    <property type="project" value="UniProtKB-SubCell"/>
</dbReference>